<keyword evidence="1" id="KW-0175">Coiled coil</keyword>
<sequence>MKRSIAKCPAVAILLSLLFLSWTVPASAKPEEGTMKDWELWIRKYARSLKEPASDQTRDLKFLRPLLKDKRIVQLGESTHGSKEMNQMKVRLIQYLHEELDYDVIAFESGFAETSAAYSRMGDLTPEQLMKNAIYGVWHTDEVLELFRYIQEQQEKGDPLILTGFDISRIGNAFTTSAYEWLEEIDPSEAERLKGAENEFSAITSSQTLEEMISRKEKLAEKYQELEKFVDSHRSELASAGLKRKQDVDILVRALSLRRQVVDAYVLQEWRAMHRQPFEQLEDHPLFLRDRLMAGQLEWVAEQLYPHEKIIVWGHNYHLRKNNTKADKDFTTITPTGPNMGDYLPERIKQQTYTIGMFALSGESLGSDNQTIFPVNVKHDPASLESLLKHKGDSYVFVDMLRAARNKGTSWMDTPRTSLYWGVMEEQMTLREQYDGILWIEKITASAII</sequence>
<reference evidence="3 4" key="1">
    <citation type="submission" date="2019-07" db="EMBL/GenBank/DDBJ databases">
        <title>Genomic Encyclopedia of Type Strains, Phase III (KMG-III): the genomes of soil and plant-associated and newly described type strains.</title>
        <authorList>
            <person name="Whitman W."/>
        </authorList>
    </citation>
    <scope>NUCLEOTIDE SEQUENCE [LARGE SCALE GENOMIC DNA]</scope>
    <source>
        <strain evidence="3 4">BL24</strain>
    </source>
</reference>
<dbReference type="RefSeq" id="WP_246183128.1">
    <property type="nucleotide sequence ID" value="NZ_VNHS01000001.1"/>
</dbReference>
<dbReference type="SUPFAM" id="SSF159501">
    <property type="entry name" value="EreA/ChaN-like"/>
    <property type="match status" value="1"/>
</dbReference>
<evidence type="ECO:0000256" key="1">
    <source>
        <dbReference type="SAM" id="Coils"/>
    </source>
</evidence>
<dbReference type="Proteomes" id="UP000323257">
    <property type="component" value="Unassembled WGS sequence"/>
</dbReference>
<keyword evidence="4" id="KW-1185">Reference proteome</keyword>
<comment type="caution">
    <text evidence="3">The sequence shown here is derived from an EMBL/GenBank/DDBJ whole genome shotgun (WGS) entry which is preliminary data.</text>
</comment>
<keyword evidence="2" id="KW-0732">Signal</keyword>
<feature type="signal peptide" evidence="2">
    <location>
        <begin position="1"/>
        <end position="28"/>
    </location>
</feature>
<name>A0A5S5CKB1_9BACL</name>
<dbReference type="Gene3D" id="3.40.1660.10">
    <property type="entry name" value="EreA-like (biosynthetic domain)"/>
    <property type="match status" value="1"/>
</dbReference>
<feature type="chain" id="PRO_5024303735" evidence="2">
    <location>
        <begin position="29"/>
        <end position="449"/>
    </location>
</feature>
<dbReference type="PANTHER" id="PTHR31299">
    <property type="entry name" value="ESTERASE, PUTATIVE (AFU_ORTHOLOGUE AFUA_1G05850)-RELATED"/>
    <property type="match status" value="1"/>
</dbReference>
<accession>A0A5S5CKB1</accession>
<evidence type="ECO:0000313" key="3">
    <source>
        <dbReference type="EMBL" id="TYP79001.1"/>
    </source>
</evidence>
<gene>
    <name evidence="3" type="ORF">BCM02_101116</name>
</gene>
<dbReference type="CDD" id="cd14728">
    <property type="entry name" value="Ere-like"/>
    <property type="match status" value="1"/>
</dbReference>
<dbReference type="InterPro" id="IPR007815">
    <property type="entry name" value="Emycin_Estase"/>
</dbReference>
<dbReference type="GO" id="GO:0046677">
    <property type="term" value="P:response to antibiotic"/>
    <property type="evidence" value="ECO:0007669"/>
    <property type="project" value="InterPro"/>
</dbReference>
<dbReference type="PANTHER" id="PTHR31299:SF0">
    <property type="entry name" value="ESTERASE, PUTATIVE (AFU_ORTHOLOGUE AFUA_1G05850)-RELATED"/>
    <property type="match status" value="1"/>
</dbReference>
<feature type="coiled-coil region" evidence="1">
    <location>
        <begin position="206"/>
        <end position="236"/>
    </location>
</feature>
<dbReference type="Gene3D" id="3.30.1870.10">
    <property type="entry name" value="EreA-like, domain 2"/>
    <property type="match status" value="1"/>
</dbReference>
<proteinExistence type="predicted"/>
<protein>
    <submittedName>
        <fullName evidence="3">Erythromycin esterase</fullName>
    </submittedName>
</protein>
<dbReference type="InterPro" id="IPR052036">
    <property type="entry name" value="Hydrolase/PRTase-associated"/>
</dbReference>
<dbReference type="Gene3D" id="1.20.1440.30">
    <property type="entry name" value="Biosynthetic Protein domain"/>
    <property type="match status" value="1"/>
</dbReference>
<organism evidence="3 4">
    <name type="scientific">Paenibacillus methanolicus</name>
    <dbReference type="NCBI Taxonomy" id="582686"/>
    <lineage>
        <taxon>Bacteria</taxon>
        <taxon>Bacillati</taxon>
        <taxon>Bacillota</taxon>
        <taxon>Bacilli</taxon>
        <taxon>Bacillales</taxon>
        <taxon>Paenibacillaceae</taxon>
        <taxon>Paenibacillus</taxon>
    </lineage>
</organism>
<dbReference type="Pfam" id="PF05139">
    <property type="entry name" value="Erythro_esteras"/>
    <property type="match status" value="1"/>
</dbReference>
<dbReference type="EMBL" id="VNHS01000001">
    <property type="protein sequence ID" value="TYP79001.1"/>
    <property type="molecule type" value="Genomic_DNA"/>
</dbReference>
<evidence type="ECO:0000313" key="4">
    <source>
        <dbReference type="Proteomes" id="UP000323257"/>
    </source>
</evidence>
<dbReference type="AlphaFoldDB" id="A0A5S5CKB1"/>
<evidence type="ECO:0000256" key="2">
    <source>
        <dbReference type="SAM" id="SignalP"/>
    </source>
</evidence>